<name>A0A4S2KP59_9HYME</name>
<proteinExistence type="predicted"/>
<dbReference type="EMBL" id="QBLH01002112">
    <property type="protein sequence ID" value="TGZ49618.1"/>
    <property type="molecule type" value="Genomic_DNA"/>
</dbReference>
<evidence type="ECO:0000313" key="1">
    <source>
        <dbReference type="EMBL" id="TGZ49618.1"/>
    </source>
</evidence>
<protein>
    <submittedName>
        <fullName evidence="1">Uncharacterized protein</fullName>
    </submittedName>
</protein>
<reference evidence="1 2" key="1">
    <citation type="journal article" date="2019" name="Philos. Trans. R. Soc. Lond., B, Biol. Sci.">
        <title>Ant behaviour and brain gene expression of defending hosts depend on the ecological success of the intruding social parasite.</title>
        <authorList>
            <person name="Kaur R."/>
            <person name="Stoldt M."/>
            <person name="Jongepier E."/>
            <person name="Feldmeyer B."/>
            <person name="Menzel F."/>
            <person name="Bornberg-Bauer E."/>
            <person name="Foitzik S."/>
        </authorList>
    </citation>
    <scope>NUCLEOTIDE SEQUENCE [LARGE SCALE GENOMIC DNA]</scope>
    <source>
        <tissue evidence="1">Whole body</tissue>
    </source>
</reference>
<dbReference type="Proteomes" id="UP000310200">
    <property type="component" value="Unassembled WGS sequence"/>
</dbReference>
<comment type="caution">
    <text evidence="1">The sequence shown here is derived from an EMBL/GenBank/DDBJ whole genome shotgun (WGS) entry which is preliminary data.</text>
</comment>
<evidence type="ECO:0000313" key="2">
    <source>
        <dbReference type="Proteomes" id="UP000310200"/>
    </source>
</evidence>
<keyword evidence="2" id="KW-1185">Reference proteome</keyword>
<organism evidence="1 2">
    <name type="scientific">Temnothorax longispinosus</name>
    <dbReference type="NCBI Taxonomy" id="300112"/>
    <lineage>
        <taxon>Eukaryota</taxon>
        <taxon>Metazoa</taxon>
        <taxon>Ecdysozoa</taxon>
        <taxon>Arthropoda</taxon>
        <taxon>Hexapoda</taxon>
        <taxon>Insecta</taxon>
        <taxon>Pterygota</taxon>
        <taxon>Neoptera</taxon>
        <taxon>Endopterygota</taxon>
        <taxon>Hymenoptera</taxon>
        <taxon>Apocrita</taxon>
        <taxon>Aculeata</taxon>
        <taxon>Formicoidea</taxon>
        <taxon>Formicidae</taxon>
        <taxon>Myrmicinae</taxon>
        <taxon>Temnothorax</taxon>
    </lineage>
</organism>
<accession>A0A4S2KP59</accession>
<sequence>MNEIATDSHRGLIEIQEAGNAAGRADLDILARPALEGSVEKPPQRRNTHHDDRVSFIAHEDALTTGVRMRYTIPTHVR</sequence>
<dbReference type="AlphaFoldDB" id="A0A4S2KP59"/>
<gene>
    <name evidence="1" type="ORF">DBV15_02001</name>
</gene>